<feature type="region of interest" description="Disordered" evidence="1">
    <location>
        <begin position="646"/>
        <end position="669"/>
    </location>
</feature>
<evidence type="ECO:0000256" key="1">
    <source>
        <dbReference type="SAM" id="MobiDB-lite"/>
    </source>
</evidence>
<dbReference type="KEGG" id="kab:B7C62_13865"/>
<evidence type="ECO:0000259" key="2">
    <source>
        <dbReference type="Pfam" id="PF20254"/>
    </source>
</evidence>
<accession>A0ABC8BS80</accession>
<dbReference type="InterPro" id="IPR046540">
    <property type="entry name" value="DMFA2_C"/>
</dbReference>
<dbReference type="AlphaFoldDB" id="A0ABC8BS80"/>
<sequence length="701" mass="73962">MTAEGTTATEGPAIAGRTAATQGPLSTGQSAATEGHLPTGQFAATEGFATTGQIVATEGLPPGEPLRAWADRTSCVQGGALAFHLMGAGASAVRVRVTDVVSEQTRLTATVHAPDWTLLVPEEWPSSLYRATFDVPLENRPATDEAEHEVWFAVRAARPGTASRILLSIPFATWRAYTYAGKPQQGLYYSEQPDRAPQVSFASPGGGPPPERWEEGLLRWLPGAGYPVDFCSGLDLHKGDELLSHYSLLVVNGHDEYWSMEMRDSVENFARRGGNIAFFAANTAWWQMRLEDYGRTMVCYRDAVADPVTATDPRRATVEWSSAPVDRPENTMTGLSFRRGAGAWGEGMAVMGKEAYTVRFADHWAFAGTGLTDGEPFARGALGYETDACALEWTGDVPRATGTDGTPGSFVVLATADLRHWREYGQGGEATMGVFRLGAGTVFNAGTINWGSVLADDPVADRITRNVLDRLSGAAPGDGWDTAGGPDEVRALAACASVLFGADTRGRLLCREVSGQNLPWRPVGLAPGVRALAAGREAAGGLPLELYAATEDGRLLRRDPVPGPVTGDAAGEWTEAGQVPPGTTGLALCDAGLFAVTPHDDTLHYLSALAPDGPWRVLGDAGGAVALTTLNCRLWAVTADGRLRTRLPVGPSDGPVPFADAGTPGPPPHPRTTLAAHAGVLYATAPGAPLLLCARPVLPPR</sequence>
<feature type="region of interest" description="Disordered" evidence="1">
    <location>
        <begin position="1"/>
        <end position="35"/>
    </location>
</feature>
<reference evidence="3 4" key="1">
    <citation type="submission" date="2017-04" db="EMBL/GenBank/DDBJ databases">
        <title>The complete genome sequence of Streptomyces albolongus YIM 101047, the producer of novel bafilomycins and novel odoriferous sesquiterpenoids.</title>
        <authorList>
            <person name="Yin M."/>
            <person name="Jiang Y."/>
        </authorList>
    </citation>
    <scope>NUCLEOTIDE SEQUENCE [LARGE SCALE GENOMIC DNA]</scope>
    <source>
        <strain evidence="3 4">YIM 101047</strain>
    </source>
</reference>
<dbReference type="SUPFAM" id="SSF52317">
    <property type="entry name" value="Class I glutamine amidotransferase-like"/>
    <property type="match status" value="1"/>
</dbReference>
<dbReference type="Proteomes" id="UP000192251">
    <property type="component" value="Chromosome"/>
</dbReference>
<keyword evidence="4" id="KW-1185">Reference proteome</keyword>
<evidence type="ECO:0000313" key="3">
    <source>
        <dbReference type="EMBL" id="ARF73232.1"/>
    </source>
</evidence>
<organism evidence="3 4">
    <name type="scientific">Kitasatospora albolonga</name>
    <dbReference type="NCBI Taxonomy" id="68173"/>
    <lineage>
        <taxon>Bacteria</taxon>
        <taxon>Bacillati</taxon>
        <taxon>Actinomycetota</taxon>
        <taxon>Actinomycetes</taxon>
        <taxon>Kitasatosporales</taxon>
        <taxon>Streptomycetaceae</taxon>
        <taxon>Kitasatospora</taxon>
    </lineage>
</organism>
<name>A0ABC8BS80_9ACTN</name>
<feature type="compositionally biased region" description="Polar residues" evidence="1">
    <location>
        <begin position="19"/>
        <end position="32"/>
    </location>
</feature>
<proteinExistence type="predicted"/>
<dbReference type="InterPro" id="IPR029062">
    <property type="entry name" value="Class_I_gatase-like"/>
</dbReference>
<feature type="domain" description="N,N-dimethylformamidase beta subunit-like C-terminal" evidence="2">
    <location>
        <begin position="111"/>
        <end position="455"/>
    </location>
</feature>
<gene>
    <name evidence="3" type="ORF">B7C62_13865</name>
</gene>
<dbReference type="Pfam" id="PF20254">
    <property type="entry name" value="DMFA2_C"/>
    <property type="match status" value="1"/>
</dbReference>
<dbReference type="EMBL" id="CP020563">
    <property type="protein sequence ID" value="ARF73232.1"/>
    <property type="molecule type" value="Genomic_DNA"/>
</dbReference>
<evidence type="ECO:0000313" key="4">
    <source>
        <dbReference type="Proteomes" id="UP000192251"/>
    </source>
</evidence>
<feature type="compositionally biased region" description="Low complexity" evidence="1">
    <location>
        <begin position="1"/>
        <end position="11"/>
    </location>
</feature>
<protein>
    <recommendedName>
        <fullName evidence="2">N,N-dimethylformamidase beta subunit-like C-terminal domain-containing protein</fullName>
    </recommendedName>
</protein>